<dbReference type="Proteomes" id="UP001383192">
    <property type="component" value="Unassembled WGS sequence"/>
</dbReference>
<gene>
    <name evidence="2" type="ORF">VNI00_005388</name>
</gene>
<proteinExistence type="predicted"/>
<feature type="chain" id="PRO_5043676366" evidence="1">
    <location>
        <begin position="20"/>
        <end position="171"/>
    </location>
</feature>
<name>A0AAW0DDH1_9AGAR</name>
<keyword evidence="1" id="KW-0732">Signal</keyword>
<evidence type="ECO:0000313" key="2">
    <source>
        <dbReference type="EMBL" id="KAK7049957.1"/>
    </source>
</evidence>
<keyword evidence="3" id="KW-1185">Reference proteome</keyword>
<evidence type="ECO:0000313" key="3">
    <source>
        <dbReference type="Proteomes" id="UP001383192"/>
    </source>
</evidence>
<organism evidence="2 3">
    <name type="scientific">Paramarasmius palmivorus</name>
    <dbReference type="NCBI Taxonomy" id="297713"/>
    <lineage>
        <taxon>Eukaryota</taxon>
        <taxon>Fungi</taxon>
        <taxon>Dikarya</taxon>
        <taxon>Basidiomycota</taxon>
        <taxon>Agaricomycotina</taxon>
        <taxon>Agaricomycetes</taxon>
        <taxon>Agaricomycetidae</taxon>
        <taxon>Agaricales</taxon>
        <taxon>Marasmiineae</taxon>
        <taxon>Marasmiaceae</taxon>
        <taxon>Paramarasmius</taxon>
    </lineage>
</organism>
<dbReference type="EMBL" id="JAYKXP010000015">
    <property type="protein sequence ID" value="KAK7049957.1"/>
    <property type="molecule type" value="Genomic_DNA"/>
</dbReference>
<comment type="caution">
    <text evidence="2">The sequence shown here is derived from an EMBL/GenBank/DDBJ whole genome shotgun (WGS) entry which is preliminary data.</text>
</comment>
<dbReference type="AlphaFoldDB" id="A0AAW0DDH1"/>
<reference evidence="2 3" key="1">
    <citation type="submission" date="2024-01" db="EMBL/GenBank/DDBJ databases">
        <title>A draft genome for a cacao thread blight-causing isolate of Paramarasmius palmivorus.</title>
        <authorList>
            <person name="Baruah I.K."/>
            <person name="Bukari Y."/>
            <person name="Amoako-Attah I."/>
            <person name="Meinhardt L.W."/>
            <person name="Bailey B.A."/>
            <person name="Cohen S.P."/>
        </authorList>
    </citation>
    <scope>NUCLEOTIDE SEQUENCE [LARGE SCALE GENOMIC DNA]</scope>
    <source>
        <strain evidence="2 3">GH-12</strain>
    </source>
</reference>
<evidence type="ECO:0000256" key="1">
    <source>
        <dbReference type="SAM" id="SignalP"/>
    </source>
</evidence>
<sequence length="171" mass="18435">MHYKNILLTSVYLFSAASATPLAVRSPCNPNFEGAGIVFHGSNGVITANGMPSSASPAWHIQQNGQPDPSYIFKNIYNSTQALTLERFGFMWLDTASDSGNDPRQLFDIVCDTCVGGASSLPQGSTVAAGCRITAPAYLDQCVWVTGPSPTNGMRIWTCTGRPDQEFWFST</sequence>
<accession>A0AAW0DDH1</accession>
<feature type="signal peptide" evidence="1">
    <location>
        <begin position="1"/>
        <end position="19"/>
    </location>
</feature>
<protein>
    <submittedName>
        <fullName evidence="2">Uncharacterized protein</fullName>
    </submittedName>
</protein>